<dbReference type="GO" id="GO:0140658">
    <property type="term" value="F:ATP-dependent chromatin remodeler activity"/>
    <property type="evidence" value="ECO:0000318"/>
    <property type="project" value="GO_Central"/>
</dbReference>
<dbReference type="SUPFAM" id="SSF52540">
    <property type="entry name" value="P-loop containing nucleoside triphosphate hydrolases"/>
    <property type="match status" value="2"/>
</dbReference>
<evidence type="ECO:0000256" key="1">
    <source>
        <dbReference type="ARBA" id="ARBA00022741"/>
    </source>
</evidence>
<dbReference type="InterPro" id="IPR031053">
    <property type="entry name" value="ALC1"/>
</dbReference>
<dbReference type="Pfam" id="PF00271">
    <property type="entry name" value="Helicase_C"/>
    <property type="match status" value="1"/>
</dbReference>
<keyword evidence="8" id="KW-1185">Reference proteome</keyword>
<dbReference type="GO" id="GO:0003678">
    <property type="term" value="F:DNA helicase activity"/>
    <property type="evidence" value="ECO:0007669"/>
    <property type="project" value="InterPro"/>
</dbReference>
<dbReference type="InterPro" id="IPR014001">
    <property type="entry name" value="Helicase_ATP-bd"/>
</dbReference>
<dbReference type="GO" id="GO:0003682">
    <property type="term" value="F:chromatin binding"/>
    <property type="evidence" value="ECO:0000318"/>
    <property type="project" value="GO_Central"/>
</dbReference>
<dbReference type="SMART" id="SM00487">
    <property type="entry name" value="DEXDc"/>
    <property type="match status" value="1"/>
</dbReference>
<dbReference type="GO" id="GO:0006338">
    <property type="term" value="P:chromatin remodeling"/>
    <property type="evidence" value="ECO:0000318"/>
    <property type="project" value="GO_Central"/>
</dbReference>
<dbReference type="GO" id="GO:0042393">
    <property type="term" value="F:histone binding"/>
    <property type="evidence" value="ECO:0000318"/>
    <property type="project" value="GO_Central"/>
</dbReference>
<feature type="domain" description="Helicase ATP-binding" evidence="5">
    <location>
        <begin position="49"/>
        <end position="227"/>
    </location>
</feature>
<dbReference type="Gene3D" id="3.40.50.300">
    <property type="entry name" value="P-loop containing nucleotide triphosphate hydrolases"/>
    <property type="match status" value="1"/>
</dbReference>
<evidence type="ECO:0000256" key="2">
    <source>
        <dbReference type="ARBA" id="ARBA00022801"/>
    </source>
</evidence>
<dbReference type="GO" id="GO:0005524">
    <property type="term" value="F:ATP binding"/>
    <property type="evidence" value="ECO:0007669"/>
    <property type="project" value="UniProtKB-KW"/>
</dbReference>
<dbReference type="GO" id="GO:0006281">
    <property type="term" value="P:DNA repair"/>
    <property type="evidence" value="ECO:0007669"/>
    <property type="project" value="InterPro"/>
</dbReference>
<dbReference type="SMART" id="SM00490">
    <property type="entry name" value="HELICc"/>
    <property type="match status" value="1"/>
</dbReference>
<dbReference type="Pfam" id="PF00176">
    <property type="entry name" value="SNF2-rel_dom"/>
    <property type="match status" value="1"/>
</dbReference>
<evidence type="ECO:0000259" key="6">
    <source>
        <dbReference type="PROSITE" id="PS51194"/>
    </source>
</evidence>
<dbReference type="PROSITE" id="PS51192">
    <property type="entry name" value="HELICASE_ATP_BIND_1"/>
    <property type="match status" value="1"/>
</dbReference>
<feature type="compositionally biased region" description="Low complexity" evidence="4">
    <location>
        <begin position="660"/>
        <end position="673"/>
    </location>
</feature>
<keyword evidence="2" id="KW-0378">Hydrolase</keyword>
<keyword evidence="3" id="KW-0067">ATP-binding</keyword>
<dbReference type="GO" id="GO:0003677">
    <property type="term" value="F:DNA binding"/>
    <property type="evidence" value="ECO:0000318"/>
    <property type="project" value="GO_Central"/>
</dbReference>
<dbReference type="PANTHER" id="PTHR47157:SF1">
    <property type="entry name" value="CHROMODOMAIN-HELICASE-DNA-BINDING PROTEIN 1-LIKE"/>
    <property type="match status" value="1"/>
</dbReference>
<dbReference type="STRING" id="2711.A0A067HCM1"/>
<reference evidence="7 8" key="1">
    <citation type="submission" date="2014-04" db="EMBL/GenBank/DDBJ databases">
        <authorList>
            <consortium name="International Citrus Genome Consortium"/>
            <person name="Gmitter F."/>
            <person name="Chen C."/>
            <person name="Farmerie W."/>
            <person name="Harkins T."/>
            <person name="Desany B."/>
            <person name="Mohiuddin M."/>
            <person name="Kodira C."/>
            <person name="Borodovsky M."/>
            <person name="Lomsadze A."/>
            <person name="Burns P."/>
            <person name="Jenkins J."/>
            <person name="Prochnik S."/>
            <person name="Shu S."/>
            <person name="Chapman J."/>
            <person name="Pitluck S."/>
            <person name="Schmutz J."/>
            <person name="Rokhsar D."/>
        </authorList>
    </citation>
    <scope>NUCLEOTIDE SEQUENCE</scope>
</reference>
<dbReference type="SMR" id="A0A067HCM1"/>
<dbReference type="eggNOG" id="KOG0385">
    <property type="taxonomic scope" value="Eukaryota"/>
</dbReference>
<dbReference type="CDD" id="cd18793">
    <property type="entry name" value="SF2_C_SNF"/>
    <property type="match status" value="1"/>
</dbReference>
<dbReference type="InterPro" id="IPR027417">
    <property type="entry name" value="P-loop_NTPase"/>
</dbReference>
<dbReference type="InterPro" id="IPR001650">
    <property type="entry name" value="Helicase_C-like"/>
</dbReference>
<protein>
    <submittedName>
        <fullName evidence="7">Uncharacterized protein</fullName>
    </submittedName>
</protein>
<dbReference type="Proteomes" id="UP000027120">
    <property type="component" value="Unassembled WGS sequence"/>
</dbReference>
<dbReference type="InterPro" id="IPR000330">
    <property type="entry name" value="SNF2_N"/>
</dbReference>
<organism evidence="7 8">
    <name type="scientific">Citrus sinensis</name>
    <name type="common">Sweet orange</name>
    <name type="synonym">Citrus aurantium var. sinensis</name>
    <dbReference type="NCBI Taxonomy" id="2711"/>
    <lineage>
        <taxon>Eukaryota</taxon>
        <taxon>Viridiplantae</taxon>
        <taxon>Streptophyta</taxon>
        <taxon>Embryophyta</taxon>
        <taxon>Tracheophyta</taxon>
        <taxon>Spermatophyta</taxon>
        <taxon>Magnoliopsida</taxon>
        <taxon>eudicotyledons</taxon>
        <taxon>Gunneridae</taxon>
        <taxon>Pentapetalae</taxon>
        <taxon>rosids</taxon>
        <taxon>malvids</taxon>
        <taxon>Sapindales</taxon>
        <taxon>Rutaceae</taxon>
        <taxon>Aurantioideae</taxon>
        <taxon>Citrus</taxon>
    </lineage>
</organism>
<dbReference type="EMBL" id="KK784873">
    <property type="protein sequence ID" value="KDO85612.1"/>
    <property type="molecule type" value="Genomic_DNA"/>
</dbReference>
<dbReference type="GO" id="GO:0000785">
    <property type="term" value="C:chromatin"/>
    <property type="evidence" value="ECO:0000318"/>
    <property type="project" value="GO_Central"/>
</dbReference>
<name>A0A067HCM1_CITSI</name>
<feature type="region of interest" description="Disordered" evidence="4">
    <location>
        <begin position="653"/>
        <end position="673"/>
    </location>
</feature>
<keyword evidence="1" id="KW-0547">Nucleotide-binding</keyword>
<evidence type="ECO:0000256" key="4">
    <source>
        <dbReference type="SAM" id="MobiDB-lite"/>
    </source>
</evidence>
<feature type="compositionally biased region" description="Basic and acidic residues" evidence="4">
    <location>
        <begin position="614"/>
        <end position="635"/>
    </location>
</feature>
<dbReference type="InterPro" id="IPR049730">
    <property type="entry name" value="SNF2/RAD54-like_C"/>
</dbReference>
<dbReference type="Gene3D" id="3.40.50.10810">
    <property type="entry name" value="Tandem AAA-ATPase domain"/>
    <property type="match status" value="1"/>
</dbReference>
<dbReference type="PaxDb" id="2711-XP_006464464.1"/>
<dbReference type="GO" id="GO:0005634">
    <property type="term" value="C:nucleus"/>
    <property type="evidence" value="ECO:0000318"/>
    <property type="project" value="GO_Central"/>
</dbReference>
<evidence type="ECO:0000313" key="8">
    <source>
        <dbReference type="Proteomes" id="UP000027120"/>
    </source>
</evidence>
<proteinExistence type="predicted"/>
<sequence length="673" mass="76364">MKYKERLQVAAKIIHDNDERDGQTPVDAAEFGVTAELKPHQVEGLSWLIRRYLLGVNVLLGDEMGLGKTLQAISFLSYLKFSQMSPGPFLVLCPLSVTDGWVSEMAKFTPKLEVLRYVGEREQRRNIRRTMYEHVKEQSQMSNVSPLPFDVLLTTYDVVLMDQGFLSQIPWCYTIIDEAQRLKNPSSVLYNVLREHFLMPRRLLMTGTPIQNNLSELWALMHFCMPSVFGTLNQFLSTFKDAVHSSSAPKRGKIKEQFTSLKGILSAFMLRRTKQKLVECGHLMLPPLTEITVLQKKVYASILRKELPKLLALSSRTANHQSLQNTASGKLVVLDLLLKKLYNSGHRVLLFAQMTQTLDILQDFLELRKYSYERLDGSIRAEERFAAIRHFSVQSAIERLYSEAGGNDAFVFMISTRAGGVGLNLVAADTVIFYEQDWNPQVDKQALQRAHRIGQMNHVLSINLVTEHTVEEVIMRRAERKLRLSHNVVGDDVVDREVKERTAVETDDLRSIIFGLHLFDPKAINNEESDDLRLSGLNSMVEKVIAMRHEQVSGKAGRKFEVNPVALLEESDLLMHESFASATSYPDLDEASYRSWVEKFKEASESSSNTIAESGRRRSPEDKQRKLEAARRKAEEKKLAKWEANGYQSLSVKTPVCSPGGDMMSDSGSVQFV</sequence>
<dbReference type="PANTHER" id="PTHR47157">
    <property type="entry name" value="CHROMODOMAIN-HELICASE-DNA-BINDING PROTEIN 1-LIKE"/>
    <property type="match status" value="1"/>
</dbReference>
<dbReference type="PROSITE" id="PS51194">
    <property type="entry name" value="HELICASE_CTER"/>
    <property type="match status" value="1"/>
</dbReference>
<gene>
    <name evidence="7" type="ORF">CISIN_1g005858mg</name>
</gene>
<evidence type="ECO:0000259" key="5">
    <source>
        <dbReference type="PROSITE" id="PS51192"/>
    </source>
</evidence>
<evidence type="ECO:0000256" key="3">
    <source>
        <dbReference type="ARBA" id="ARBA00022840"/>
    </source>
</evidence>
<feature type="region of interest" description="Disordered" evidence="4">
    <location>
        <begin position="607"/>
        <end position="635"/>
    </location>
</feature>
<dbReference type="InterPro" id="IPR038718">
    <property type="entry name" value="SNF2-like_sf"/>
</dbReference>
<dbReference type="GO" id="GO:0016887">
    <property type="term" value="F:ATP hydrolysis activity"/>
    <property type="evidence" value="ECO:0000318"/>
    <property type="project" value="GO_Central"/>
</dbReference>
<dbReference type="AlphaFoldDB" id="A0A067HCM1"/>
<feature type="domain" description="Helicase C-terminal" evidence="6">
    <location>
        <begin position="333"/>
        <end position="510"/>
    </location>
</feature>
<evidence type="ECO:0000313" key="7">
    <source>
        <dbReference type="EMBL" id="KDO85612.1"/>
    </source>
</evidence>
<accession>A0A067HCM1</accession>